<dbReference type="Pfam" id="PF13472">
    <property type="entry name" value="Lipase_GDSL_2"/>
    <property type="match status" value="1"/>
</dbReference>
<accession>A0A1V6SJ89</accession>
<dbReference type="InterPro" id="IPR036514">
    <property type="entry name" value="SGNH_hydro_sf"/>
</dbReference>
<keyword evidence="3" id="KW-1185">Reference proteome</keyword>
<gene>
    <name evidence="2" type="ORF">PENFLA_c043G01137</name>
</gene>
<protein>
    <recommendedName>
        <fullName evidence="1">SGNH hydrolase-type esterase domain-containing protein</fullName>
    </recommendedName>
</protein>
<evidence type="ECO:0000259" key="1">
    <source>
        <dbReference type="Pfam" id="PF13472"/>
    </source>
</evidence>
<dbReference type="PANTHER" id="PTHR43695">
    <property type="entry name" value="PUTATIVE (AFU_ORTHOLOGUE AFUA_2G17250)-RELATED"/>
    <property type="match status" value="1"/>
</dbReference>
<name>A0A1V6SJ89_9EURO</name>
<dbReference type="InterPro" id="IPR013830">
    <property type="entry name" value="SGNH_hydro"/>
</dbReference>
<dbReference type="CDD" id="cd01821">
    <property type="entry name" value="Rhamnogalacturan_acetylesterase_like"/>
    <property type="match status" value="1"/>
</dbReference>
<dbReference type="AlphaFoldDB" id="A0A1V6SJ89"/>
<evidence type="ECO:0000313" key="2">
    <source>
        <dbReference type="EMBL" id="OQE13809.1"/>
    </source>
</evidence>
<evidence type="ECO:0000313" key="3">
    <source>
        <dbReference type="Proteomes" id="UP000191342"/>
    </source>
</evidence>
<dbReference type="PANTHER" id="PTHR43695:SF2">
    <property type="entry name" value="PUTATIVE (AFU_ORTHOLOGUE AFUA_2G17250)-RELATED"/>
    <property type="match status" value="1"/>
</dbReference>
<dbReference type="SUPFAM" id="SSF52266">
    <property type="entry name" value="SGNH hydrolase"/>
    <property type="match status" value="1"/>
</dbReference>
<dbReference type="OrthoDB" id="5041285at2759"/>
<dbReference type="Gene3D" id="3.40.50.1110">
    <property type="entry name" value="SGNH hydrolase"/>
    <property type="match status" value="1"/>
</dbReference>
<sequence length="284" mass="30647">MSFAENDSDARLTGITSTTMNMILKATGVALLSIIPYVQAYPVSALKHSHKTPFFVLAGDSTTATQSSNGGGWGDGFLNTTLFKGASGRNFGHNGATTVSFRDGGDWDKVLTTVKQVRDDYHPFVTIQFGHNDQKPAANISLSQYTSNLERFVSEASDAGATPILVTPLSRRNYDDSTGTPSIAMSLANETMATTAAAHNSSAAYIDLNEASTRYLNAIGPANAFTYNLNPSDNTHLNVPGSVLFGGIVAELISQKFQDLEKSGYLRVNRKLKKNVDRGIYYWP</sequence>
<dbReference type="InterPro" id="IPR037459">
    <property type="entry name" value="RhgT-like"/>
</dbReference>
<dbReference type="Proteomes" id="UP000191342">
    <property type="component" value="Unassembled WGS sequence"/>
</dbReference>
<dbReference type="GO" id="GO:0016787">
    <property type="term" value="F:hydrolase activity"/>
    <property type="evidence" value="ECO:0007669"/>
    <property type="project" value="InterPro"/>
</dbReference>
<organism evidence="2 3">
    <name type="scientific">Penicillium flavigenum</name>
    <dbReference type="NCBI Taxonomy" id="254877"/>
    <lineage>
        <taxon>Eukaryota</taxon>
        <taxon>Fungi</taxon>
        <taxon>Dikarya</taxon>
        <taxon>Ascomycota</taxon>
        <taxon>Pezizomycotina</taxon>
        <taxon>Eurotiomycetes</taxon>
        <taxon>Eurotiomycetidae</taxon>
        <taxon>Eurotiales</taxon>
        <taxon>Aspergillaceae</taxon>
        <taxon>Penicillium</taxon>
    </lineage>
</organism>
<dbReference type="EMBL" id="MLQL01000043">
    <property type="protein sequence ID" value="OQE13809.1"/>
    <property type="molecule type" value="Genomic_DNA"/>
</dbReference>
<proteinExistence type="predicted"/>
<feature type="domain" description="SGNH hydrolase-type esterase" evidence="1">
    <location>
        <begin position="58"/>
        <end position="241"/>
    </location>
</feature>
<reference evidence="3" key="1">
    <citation type="journal article" date="2017" name="Nat. Microbiol.">
        <title>Global analysis of biosynthetic gene clusters reveals vast potential of secondary metabolite production in Penicillium species.</title>
        <authorList>
            <person name="Nielsen J.C."/>
            <person name="Grijseels S."/>
            <person name="Prigent S."/>
            <person name="Ji B."/>
            <person name="Dainat J."/>
            <person name="Nielsen K.F."/>
            <person name="Frisvad J.C."/>
            <person name="Workman M."/>
            <person name="Nielsen J."/>
        </authorList>
    </citation>
    <scope>NUCLEOTIDE SEQUENCE [LARGE SCALE GENOMIC DNA]</scope>
    <source>
        <strain evidence="3">IBT 14082</strain>
    </source>
</reference>
<dbReference type="STRING" id="254877.A0A1V6SJ89"/>
<comment type="caution">
    <text evidence="2">The sequence shown here is derived from an EMBL/GenBank/DDBJ whole genome shotgun (WGS) entry which is preliminary data.</text>
</comment>